<dbReference type="Proteomes" id="UP000504615">
    <property type="component" value="Unplaced"/>
</dbReference>
<evidence type="ECO:0000313" key="3">
    <source>
        <dbReference type="RefSeq" id="XP_011632669.1"/>
    </source>
</evidence>
<feature type="domain" description="CCHC-type" evidence="1">
    <location>
        <begin position="237"/>
        <end position="253"/>
    </location>
</feature>
<feature type="domain" description="CCHC-type" evidence="1">
    <location>
        <begin position="298"/>
        <end position="313"/>
    </location>
</feature>
<dbReference type="AlphaFoldDB" id="A0A6I9VZG1"/>
<keyword evidence="2" id="KW-1185">Reference proteome</keyword>
<dbReference type="RefSeq" id="XP_011632669.1">
    <property type="nucleotide sequence ID" value="XM_011634367.1"/>
</dbReference>
<dbReference type="KEGG" id="pbar:105424239"/>
<dbReference type="GO" id="GO:0008270">
    <property type="term" value="F:zinc ion binding"/>
    <property type="evidence" value="ECO:0007669"/>
    <property type="project" value="InterPro"/>
</dbReference>
<feature type="domain" description="CCHC-type" evidence="1">
    <location>
        <begin position="277"/>
        <end position="293"/>
    </location>
</feature>
<sequence length="337" mass="38608">MSEQTKIENIHELNIAENGNQTLDIFNKNHNFAPLSYTGINIGRCWCTWKHKFLSFLQKEDAKELYKNQWTIVMLMLIGPIGEEAYKNLFPSVHEVKDLETVLCQLDIHFIFGNRKKQNNENVDKYIDNLMFVAIASNHSDLVGIVKEKIIQDIKSHNFTGKAMLFIRSKGEDLAPFLRSLDLHQITLFWKQCEEFALQKNRENVQAQSSNSQFTEMQCVRCGTCHDRNSCPAHGAQCDKCKGYNHFTDNCKIKYVFDCSKCGTHHVQSRCLAFGELCRNCGKVNHFSWLCKVPIVKNCLRCGGDHAMSMCPAQGRVCSRCKNQSHGGKCLSRLQNK</sequence>
<dbReference type="OrthoDB" id="2286242at2759"/>
<dbReference type="InterPro" id="IPR001878">
    <property type="entry name" value="Znf_CCHC"/>
</dbReference>
<accession>A0A6I9VZG1</accession>
<name>A0A6I9VZG1_9HYME</name>
<organism evidence="2 3">
    <name type="scientific">Pogonomyrmex barbatus</name>
    <name type="common">red harvester ant</name>
    <dbReference type="NCBI Taxonomy" id="144034"/>
    <lineage>
        <taxon>Eukaryota</taxon>
        <taxon>Metazoa</taxon>
        <taxon>Ecdysozoa</taxon>
        <taxon>Arthropoda</taxon>
        <taxon>Hexapoda</taxon>
        <taxon>Insecta</taxon>
        <taxon>Pterygota</taxon>
        <taxon>Neoptera</taxon>
        <taxon>Endopterygota</taxon>
        <taxon>Hymenoptera</taxon>
        <taxon>Apocrita</taxon>
        <taxon>Aculeata</taxon>
        <taxon>Formicoidea</taxon>
        <taxon>Formicidae</taxon>
        <taxon>Myrmicinae</taxon>
        <taxon>Pogonomyrmex</taxon>
    </lineage>
</organism>
<dbReference type="SMART" id="SM00343">
    <property type="entry name" value="ZnF_C2HC"/>
    <property type="match status" value="3"/>
</dbReference>
<evidence type="ECO:0000259" key="1">
    <source>
        <dbReference type="SMART" id="SM00343"/>
    </source>
</evidence>
<dbReference type="GO" id="GO:0003676">
    <property type="term" value="F:nucleic acid binding"/>
    <property type="evidence" value="ECO:0007669"/>
    <property type="project" value="InterPro"/>
</dbReference>
<gene>
    <name evidence="3" type="primary">LOC105424239</name>
</gene>
<protein>
    <submittedName>
        <fullName evidence="3">Uncharacterized protein LOC105424239</fullName>
    </submittedName>
</protein>
<proteinExistence type="predicted"/>
<dbReference type="GeneID" id="105424239"/>
<reference evidence="3" key="1">
    <citation type="submission" date="2025-08" db="UniProtKB">
        <authorList>
            <consortium name="RefSeq"/>
        </authorList>
    </citation>
    <scope>IDENTIFICATION</scope>
</reference>
<dbReference type="Gene3D" id="4.10.60.10">
    <property type="entry name" value="Zinc finger, CCHC-type"/>
    <property type="match status" value="1"/>
</dbReference>
<evidence type="ECO:0000313" key="2">
    <source>
        <dbReference type="Proteomes" id="UP000504615"/>
    </source>
</evidence>